<evidence type="ECO:0000313" key="1">
    <source>
        <dbReference type="EMBL" id="QNO14317.1"/>
    </source>
</evidence>
<name>A0A7G9W6K5_ALKCA</name>
<gene>
    <name evidence="1" type="ORF">HYG86_05780</name>
</gene>
<protein>
    <submittedName>
        <fullName evidence="1">Uncharacterized protein</fullName>
    </submittedName>
</protein>
<keyword evidence="2" id="KW-1185">Reference proteome</keyword>
<dbReference type="KEGG" id="acae:HYG86_05780"/>
<dbReference type="Proteomes" id="UP000516160">
    <property type="component" value="Chromosome"/>
</dbReference>
<dbReference type="EMBL" id="CP058559">
    <property type="protein sequence ID" value="QNO14317.1"/>
    <property type="molecule type" value="Genomic_DNA"/>
</dbReference>
<dbReference type="CDD" id="cd22268">
    <property type="entry name" value="DPBB_RlpA-like"/>
    <property type="match status" value="1"/>
</dbReference>
<sequence>MNNLAILEYNASIEIYSVIVNDLTVYGNEDKSKAELVVKRLNRIFGDENRDLDFITPSFAAGKYIVCCPRVRLGIGEQTYLYDTSNGARGWRSYPAQLYEPTNWVDSESPSEQTAIIEIEENSKAPWYNALVIANSIRSAIRLNYPAANGNESSMQLNVPNNISSDVSIIISEGAHCEYYGVPCQGTRPGRTSPCPEIGFDAGNILNPFTEIGEVFHPQDLTAAITPTYNWHSNYMNKFIKVTNLADPSKSIVVRVTDRAPARKGIELTYRAWIEIGRPVGAKSVRLELMK</sequence>
<organism evidence="1 2">
    <name type="scientific">Alkalicella caledoniensis</name>
    <dbReference type="NCBI Taxonomy" id="2731377"/>
    <lineage>
        <taxon>Bacteria</taxon>
        <taxon>Bacillati</taxon>
        <taxon>Bacillota</taxon>
        <taxon>Clostridia</taxon>
        <taxon>Eubacteriales</taxon>
        <taxon>Proteinivoracaceae</taxon>
        <taxon>Alkalicella</taxon>
    </lineage>
</organism>
<accession>A0A7G9W6K5</accession>
<reference evidence="1 2" key="1">
    <citation type="submission" date="2020-07" db="EMBL/GenBank/DDBJ databases">
        <title>Alkalicella. sp. LB2 genome.</title>
        <authorList>
            <person name="Postec A."/>
            <person name="Quemeneur M."/>
        </authorList>
    </citation>
    <scope>NUCLEOTIDE SEQUENCE [LARGE SCALE GENOMIC DNA]</scope>
    <source>
        <strain evidence="1 2">LB2</strain>
    </source>
</reference>
<dbReference type="Gene3D" id="2.40.40.10">
    <property type="entry name" value="RlpA-like domain"/>
    <property type="match status" value="1"/>
</dbReference>
<evidence type="ECO:0000313" key="2">
    <source>
        <dbReference type="Proteomes" id="UP000516160"/>
    </source>
</evidence>
<dbReference type="AlphaFoldDB" id="A0A7G9W6K5"/>
<dbReference type="InterPro" id="IPR036908">
    <property type="entry name" value="RlpA-like_sf"/>
</dbReference>
<proteinExistence type="predicted"/>
<dbReference type="RefSeq" id="WP_213167974.1">
    <property type="nucleotide sequence ID" value="NZ_CP058559.1"/>
</dbReference>